<dbReference type="Gene3D" id="1.10.287.470">
    <property type="entry name" value="Helix hairpin bin"/>
    <property type="match status" value="1"/>
</dbReference>
<organism evidence="3">
    <name type="scientific">Candidatus Tenderia electrophaga</name>
    <dbReference type="NCBI Taxonomy" id="1748243"/>
    <lineage>
        <taxon>Bacteria</taxon>
        <taxon>Pseudomonadati</taxon>
        <taxon>Pseudomonadota</taxon>
        <taxon>Gammaproteobacteria</taxon>
        <taxon>Candidatus Tenderiales</taxon>
        <taxon>Candidatus Tenderiaceae</taxon>
        <taxon>Candidatus Tenderia</taxon>
    </lineage>
</organism>
<dbReference type="Pfam" id="PF25973">
    <property type="entry name" value="BSH_CzcB"/>
    <property type="match status" value="1"/>
</dbReference>
<dbReference type="InterPro" id="IPR006143">
    <property type="entry name" value="RND_pump_MFP"/>
</dbReference>
<name>A0A832N2W5_9GAMM</name>
<evidence type="ECO:0000313" key="3">
    <source>
        <dbReference type="EMBL" id="HHJ80295.1"/>
    </source>
</evidence>
<dbReference type="NCBIfam" id="TIGR01730">
    <property type="entry name" value="RND_mfp"/>
    <property type="match status" value="1"/>
</dbReference>
<sequence>MWVLTNAGEFAMRLVILFMLFLPISVSQAARVTVQSVAEVAIYPQFSAAAEVVALNDSEVSAEVSGVVTRVAAQVGDQVAKGDLLVAVDAFVYEQAIIQSKAAISTVEARIELAEYQLKQARKLNLQRNVSEELLVQRQTELASLKAELRSQQSALALAEFNLGKTKIVAPFSGVVVKRMAQLGSQLNPGMPVVRLVAPDSAEVSAQIHVADAEIIVAAKALNLAVDGQRLPLTLRVISPVVDVVQRTQEVRLGFAAAVAAVGSSGRLVWQHPYAHLPADLLVRRGDALGVFVAEQGQARFVALPSAQEGRSVRVDSLPADTQLIVDGRFTLQPDDSIEPE</sequence>
<dbReference type="Gene3D" id="2.40.30.170">
    <property type="match status" value="1"/>
</dbReference>
<dbReference type="PANTHER" id="PTHR30469">
    <property type="entry name" value="MULTIDRUG RESISTANCE PROTEIN MDTA"/>
    <property type="match status" value="1"/>
</dbReference>
<protein>
    <submittedName>
        <fullName evidence="3">Efflux RND transporter periplasmic adaptor subunit</fullName>
    </submittedName>
</protein>
<comment type="caution">
    <text evidence="3">The sequence shown here is derived from an EMBL/GenBank/DDBJ whole genome shotgun (WGS) entry which is preliminary data.</text>
</comment>
<dbReference type="Gene3D" id="2.40.50.100">
    <property type="match status" value="1"/>
</dbReference>
<dbReference type="GO" id="GO:0015562">
    <property type="term" value="F:efflux transmembrane transporter activity"/>
    <property type="evidence" value="ECO:0007669"/>
    <property type="project" value="TreeGrafter"/>
</dbReference>
<dbReference type="AlphaFoldDB" id="A0A832N2W5"/>
<comment type="similarity">
    <text evidence="1">Belongs to the membrane fusion protein (MFP) (TC 8.A.1) family.</text>
</comment>
<dbReference type="InterPro" id="IPR058647">
    <property type="entry name" value="BSH_CzcB-like"/>
</dbReference>
<dbReference type="SUPFAM" id="SSF111369">
    <property type="entry name" value="HlyD-like secretion proteins"/>
    <property type="match status" value="1"/>
</dbReference>
<feature type="domain" description="CzcB-like barrel-sandwich hybrid" evidence="2">
    <location>
        <begin position="59"/>
        <end position="191"/>
    </location>
</feature>
<dbReference type="PANTHER" id="PTHR30469:SF15">
    <property type="entry name" value="HLYD FAMILY OF SECRETION PROTEINS"/>
    <property type="match status" value="1"/>
</dbReference>
<dbReference type="GO" id="GO:1990281">
    <property type="term" value="C:efflux pump complex"/>
    <property type="evidence" value="ECO:0007669"/>
    <property type="project" value="TreeGrafter"/>
</dbReference>
<dbReference type="EMBL" id="DRNF01000097">
    <property type="protein sequence ID" value="HHJ80295.1"/>
    <property type="molecule type" value="Genomic_DNA"/>
</dbReference>
<dbReference type="Proteomes" id="UP000885832">
    <property type="component" value="Unassembled WGS sequence"/>
</dbReference>
<evidence type="ECO:0000259" key="2">
    <source>
        <dbReference type="Pfam" id="PF25973"/>
    </source>
</evidence>
<reference evidence="3" key="1">
    <citation type="journal article" date="2020" name="mSystems">
        <title>Genome- and Community-Level Interaction Insights into Carbon Utilization and Element Cycling Functions of Hydrothermarchaeota in Hydrothermal Sediment.</title>
        <authorList>
            <person name="Zhou Z."/>
            <person name="Liu Y."/>
            <person name="Xu W."/>
            <person name="Pan J."/>
            <person name="Luo Z.H."/>
            <person name="Li M."/>
        </authorList>
    </citation>
    <scope>NUCLEOTIDE SEQUENCE [LARGE SCALE GENOMIC DNA]</scope>
    <source>
        <strain evidence="3">HyVt-505</strain>
    </source>
</reference>
<evidence type="ECO:0000256" key="1">
    <source>
        <dbReference type="ARBA" id="ARBA00009477"/>
    </source>
</evidence>
<accession>A0A832N2W5</accession>
<proteinExistence type="inferred from homology"/>
<gene>
    <name evidence="3" type="ORF">ENJ65_01525</name>
</gene>